<reference evidence="1" key="1">
    <citation type="submission" date="2021-06" db="EMBL/GenBank/DDBJ databases">
        <authorList>
            <person name="Kallberg Y."/>
            <person name="Tangrot J."/>
            <person name="Rosling A."/>
        </authorList>
    </citation>
    <scope>NUCLEOTIDE SEQUENCE</scope>
    <source>
        <strain evidence="1">FL966</strain>
    </source>
</reference>
<gene>
    <name evidence="1" type="ORF">CPELLU_LOCUS2108</name>
</gene>
<sequence>MEYLYDLQEPCNQFQNIQYYEVLDSIHFSYIQDFKPRDDVGNYDVQEPSDDVGNYNVQEPSGNVDNYDIQDPCNHVLNTLSSKNNEEVYNEIADLCEDDKLANESLEIKLGLSFPDWQSFKIWLYQFALQEGFNYKIRTSEKDGEIVRQANYICAKSGTYNSNATADPIKRHNNKLNVTFPKSTSAVKINSVNNVHNYLLTPMIKEIAPQFRKLTPEMLSDIEKYIVQGRMNSESIYPLLRHDYPEQSLYKCDLYNAIYAFRRKNNPGDSDALLMLQTLLN</sequence>
<dbReference type="OrthoDB" id="2431228at2759"/>
<proteinExistence type="predicted"/>
<protein>
    <submittedName>
        <fullName evidence="1">21701_t:CDS:1</fullName>
    </submittedName>
</protein>
<name>A0A9N8WR47_9GLOM</name>
<evidence type="ECO:0000313" key="2">
    <source>
        <dbReference type="Proteomes" id="UP000789759"/>
    </source>
</evidence>
<dbReference type="Proteomes" id="UP000789759">
    <property type="component" value="Unassembled WGS sequence"/>
</dbReference>
<comment type="caution">
    <text evidence="1">The sequence shown here is derived from an EMBL/GenBank/DDBJ whole genome shotgun (WGS) entry which is preliminary data.</text>
</comment>
<keyword evidence="2" id="KW-1185">Reference proteome</keyword>
<dbReference type="AlphaFoldDB" id="A0A9N8WR47"/>
<organism evidence="1 2">
    <name type="scientific">Cetraspora pellucida</name>
    <dbReference type="NCBI Taxonomy" id="1433469"/>
    <lineage>
        <taxon>Eukaryota</taxon>
        <taxon>Fungi</taxon>
        <taxon>Fungi incertae sedis</taxon>
        <taxon>Mucoromycota</taxon>
        <taxon>Glomeromycotina</taxon>
        <taxon>Glomeromycetes</taxon>
        <taxon>Diversisporales</taxon>
        <taxon>Gigasporaceae</taxon>
        <taxon>Cetraspora</taxon>
    </lineage>
</organism>
<accession>A0A9N8WR47</accession>
<evidence type="ECO:0000313" key="1">
    <source>
        <dbReference type="EMBL" id="CAG8493753.1"/>
    </source>
</evidence>
<dbReference type="EMBL" id="CAJVQA010000871">
    <property type="protein sequence ID" value="CAG8493753.1"/>
    <property type="molecule type" value="Genomic_DNA"/>
</dbReference>